<gene>
    <name evidence="1" type="ORF">GOODEAATRI_027895</name>
</gene>
<organism evidence="1 2">
    <name type="scientific">Goodea atripinnis</name>
    <dbReference type="NCBI Taxonomy" id="208336"/>
    <lineage>
        <taxon>Eukaryota</taxon>
        <taxon>Metazoa</taxon>
        <taxon>Chordata</taxon>
        <taxon>Craniata</taxon>
        <taxon>Vertebrata</taxon>
        <taxon>Euteleostomi</taxon>
        <taxon>Actinopterygii</taxon>
        <taxon>Neopterygii</taxon>
        <taxon>Teleostei</taxon>
        <taxon>Neoteleostei</taxon>
        <taxon>Acanthomorphata</taxon>
        <taxon>Ovalentaria</taxon>
        <taxon>Atherinomorphae</taxon>
        <taxon>Cyprinodontiformes</taxon>
        <taxon>Goodeidae</taxon>
        <taxon>Goodea</taxon>
    </lineage>
</organism>
<keyword evidence="2" id="KW-1185">Reference proteome</keyword>
<reference evidence="1 2" key="1">
    <citation type="submission" date="2021-06" db="EMBL/GenBank/DDBJ databases">
        <authorList>
            <person name="Palmer J.M."/>
        </authorList>
    </citation>
    <scope>NUCLEOTIDE SEQUENCE [LARGE SCALE GENOMIC DNA]</scope>
    <source>
        <strain evidence="1 2">GA_2019</strain>
        <tissue evidence="1">Muscle</tissue>
    </source>
</reference>
<protein>
    <submittedName>
        <fullName evidence="1">Uncharacterized protein</fullName>
    </submittedName>
</protein>
<evidence type="ECO:0000313" key="2">
    <source>
        <dbReference type="Proteomes" id="UP001476798"/>
    </source>
</evidence>
<accession>A0ABV0N4V4</accession>
<name>A0ABV0N4V4_9TELE</name>
<evidence type="ECO:0000313" key="1">
    <source>
        <dbReference type="EMBL" id="MEQ2166420.1"/>
    </source>
</evidence>
<comment type="caution">
    <text evidence="1">The sequence shown here is derived from an EMBL/GenBank/DDBJ whole genome shotgun (WGS) entry which is preliminary data.</text>
</comment>
<sequence length="107" mass="11601">MIDEKEISSGILEILASVHLIINASVGFKLGWGLVSRCINWSTPRSPVLPVGRRTSAPPPSWTAPSNQLRSSAASSFLILLILPSLHHSNKCMAEDISDKMLTFTTS</sequence>
<dbReference type="Proteomes" id="UP001476798">
    <property type="component" value="Unassembled WGS sequence"/>
</dbReference>
<proteinExistence type="predicted"/>
<dbReference type="EMBL" id="JAHRIO010023731">
    <property type="protein sequence ID" value="MEQ2166420.1"/>
    <property type="molecule type" value="Genomic_DNA"/>
</dbReference>